<dbReference type="EMBL" id="NMQU01000074">
    <property type="protein sequence ID" value="OXM47518.1"/>
    <property type="molecule type" value="Genomic_DNA"/>
</dbReference>
<dbReference type="Proteomes" id="UP000215563">
    <property type="component" value="Unassembled WGS sequence"/>
</dbReference>
<accession>A0A229RLG6</accession>
<evidence type="ECO:0000313" key="1">
    <source>
        <dbReference type="EMBL" id="OXM47518.1"/>
    </source>
</evidence>
<organism evidence="1 2">
    <name type="scientific">Amycolatopsis alba DSM 44262</name>
    <dbReference type="NCBI Taxonomy" id="1125972"/>
    <lineage>
        <taxon>Bacteria</taxon>
        <taxon>Bacillati</taxon>
        <taxon>Actinomycetota</taxon>
        <taxon>Actinomycetes</taxon>
        <taxon>Pseudonocardiales</taxon>
        <taxon>Pseudonocardiaceae</taxon>
        <taxon>Amycolatopsis</taxon>
    </lineage>
</organism>
<reference evidence="1 2" key="1">
    <citation type="submission" date="2017-07" db="EMBL/GenBank/DDBJ databases">
        <title>Amycolatopsis alba DSM 44262 Genome sequencing and assembly.</title>
        <authorList>
            <person name="Kaur N."/>
            <person name="Mayilraj S."/>
        </authorList>
    </citation>
    <scope>NUCLEOTIDE SEQUENCE [LARGE SCALE GENOMIC DNA]</scope>
    <source>
        <strain evidence="1 2">DSM 44262</strain>
    </source>
</reference>
<evidence type="ECO:0000313" key="2">
    <source>
        <dbReference type="Proteomes" id="UP000215563"/>
    </source>
</evidence>
<dbReference type="AlphaFoldDB" id="A0A229RLG6"/>
<comment type="caution">
    <text evidence="1">The sequence shown here is derived from an EMBL/GenBank/DDBJ whole genome shotgun (WGS) entry which is preliminary data.</text>
</comment>
<sequence>MTSSEAASSWAAPGVENQIAASAAATKGKSTRALYQCITRNNTPLWFNGAILRWTNAGQGLYDVWDFGGQRLHARLWGGGGTSYQIDRWNVGWCS</sequence>
<name>A0A229RLG6_AMYAL</name>
<protein>
    <submittedName>
        <fullName evidence="1">Uncharacterized protein</fullName>
    </submittedName>
</protein>
<proteinExistence type="predicted"/>
<gene>
    <name evidence="1" type="ORF">CFP75_23835</name>
</gene>
<keyword evidence="2" id="KW-1185">Reference proteome</keyword>